<feature type="domain" description="Fibronectin type-III" evidence="2">
    <location>
        <begin position="351"/>
        <end position="442"/>
    </location>
</feature>
<name>A0A6H0Y5E1_9PEZI</name>
<dbReference type="InterPro" id="IPR051532">
    <property type="entry name" value="Ester_Hydrolysis_Enzymes"/>
</dbReference>
<protein>
    <recommendedName>
        <fullName evidence="2">Fibronectin type-III domain-containing protein</fullName>
    </recommendedName>
</protein>
<dbReference type="SUPFAM" id="SSF52266">
    <property type="entry name" value="SGNH hydrolase"/>
    <property type="match status" value="1"/>
</dbReference>
<reference evidence="3 4" key="1">
    <citation type="journal article" date="2016" name="Sci. Rep.">
        <title>Peltaster fructicola genome reveals evolution from an invasive phytopathogen to an ectophytic parasite.</title>
        <authorList>
            <person name="Xu C."/>
            <person name="Chen H."/>
            <person name="Gleason M.L."/>
            <person name="Xu J.R."/>
            <person name="Liu H."/>
            <person name="Zhang R."/>
            <person name="Sun G."/>
        </authorList>
    </citation>
    <scope>NUCLEOTIDE SEQUENCE [LARGE SCALE GENOMIC DNA]</scope>
    <source>
        <strain evidence="3 4">LNHT1506</strain>
    </source>
</reference>
<dbReference type="InterPro" id="IPR003961">
    <property type="entry name" value="FN3_dom"/>
</dbReference>
<dbReference type="PANTHER" id="PTHR30383">
    <property type="entry name" value="THIOESTERASE 1/PROTEASE 1/LYSOPHOSPHOLIPASE L1"/>
    <property type="match status" value="1"/>
</dbReference>
<dbReference type="SMART" id="SM00060">
    <property type="entry name" value="FN3"/>
    <property type="match status" value="1"/>
</dbReference>
<feature type="region of interest" description="Disordered" evidence="1">
    <location>
        <begin position="48"/>
        <end position="83"/>
    </location>
</feature>
<dbReference type="Proteomes" id="UP000503462">
    <property type="component" value="Chromosome 5"/>
</dbReference>
<gene>
    <name evidence="3" type="ORF">AMS68_007784</name>
</gene>
<dbReference type="InterPro" id="IPR036116">
    <property type="entry name" value="FN3_sf"/>
</dbReference>
<dbReference type="Pfam" id="PF00657">
    <property type="entry name" value="Lipase_GDSL"/>
    <property type="match status" value="1"/>
</dbReference>
<dbReference type="Gene3D" id="3.40.50.1110">
    <property type="entry name" value="SGNH hydrolase"/>
    <property type="match status" value="1"/>
</dbReference>
<dbReference type="SUPFAM" id="SSF49265">
    <property type="entry name" value="Fibronectin type III"/>
    <property type="match status" value="1"/>
</dbReference>
<dbReference type="AlphaFoldDB" id="A0A6H0Y5E1"/>
<dbReference type="PANTHER" id="PTHR30383:SF19">
    <property type="entry name" value="FIBRONECTIN TYPE-III DOMAIN-CONTAINING PROTEIN"/>
    <property type="match status" value="1"/>
</dbReference>
<proteinExistence type="predicted"/>
<dbReference type="CDD" id="cd00063">
    <property type="entry name" value="FN3"/>
    <property type="match status" value="1"/>
</dbReference>
<organism evidence="3 4">
    <name type="scientific">Peltaster fructicola</name>
    <dbReference type="NCBI Taxonomy" id="286661"/>
    <lineage>
        <taxon>Eukaryota</taxon>
        <taxon>Fungi</taxon>
        <taxon>Dikarya</taxon>
        <taxon>Ascomycota</taxon>
        <taxon>Pezizomycotina</taxon>
        <taxon>Dothideomycetes</taxon>
        <taxon>Dothideomycetes incertae sedis</taxon>
        <taxon>Peltaster</taxon>
    </lineage>
</organism>
<dbReference type="InterPro" id="IPR036514">
    <property type="entry name" value="SGNH_hydro_sf"/>
</dbReference>
<dbReference type="InterPro" id="IPR013783">
    <property type="entry name" value="Ig-like_fold"/>
</dbReference>
<accession>A0A6H0Y5E1</accession>
<dbReference type="Gene3D" id="2.60.40.10">
    <property type="entry name" value="Immunoglobulins"/>
    <property type="match status" value="1"/>
</dbReference>
<evidence type="ECO:0000259" key="2">
    <source>
        <dbReference type="PROSITE" id="PS50853"/>
    </source>
</evidence>
<evidence type="ECO:0000313" key="3">
    <source>
        <dbReference type="EMBL" id="QIX02267.1"/>
    </source>
</evidence>
<dbReference type="Pfam" id="PF00041">
    <property type="entry name" value="fn3"/>
    <property type="match status" value="1"/>
</dbReference>
<dbReference type="EMBL" id="CP051143">
    <property type="protein sequence ID" value="QIX02267.1"/>
    <property type="molecule type" value="Genomic_DNA"/>
</dbReference>
<dbReference type="InterPro" id="IPR001087">
    <property type="entry name" value="GDSL"/>
</dbReference>
<keyword evidence="4" id="KW-1185">Reference proteome</keyword>
<sequence length="453" mass="50756">MSSENTGGMRLMIVGDSMTQGGSGDWTWRYRLWKWLKDEQVNVTFTGPYIGTQQADEPSPPRPPPLYKSEDPPSSVRADGGYAKDVDEDFDSHHYSTWGRQCAQSRDVIEEIVSGHPTDLLLVMLGFNDIGWFVSDAKGTLESMTILVHNARKANPRLKFAIANIPQRTYMDGREDLPRSTKEYNELLVTAITKWTTKESPIHLVKLAEEYVASEGSYDGLHPNALGEYQIARAFSITLVDDFKLGLKPLAVPEHIPTRPLPSPSHFELVSSPAGVTATWDTVYGTYGYEFRSSVDDGEFSTDDCHANRWDSHWAHDGQVYRAQVRSRYGERKSKWTPVLSAMARPQLAAPPENVKVISVAKGVIVSWDRPHDENSAHIIQYTIFWKDKESSGFPALGGFKHSPAHIDELEHGHRYDIWMATWTIAGEGMFGPMQEVTVGHDGSLAEEEDASE</sequence>
<dbReference type="GO" id="GO:0004622">
    <property type="term" value="F:phosphatidylcholine lysophospholipase activity"/>
    <property type="evidence" value="ECO:0007669"/>
    <property type="project" value="TreeGrafter"/>
</dbReference>
<dbReference type="OrthoDB" id="2119228at2759"/>
<dbReference type="PROSITE" id="PS50853">
    <property type="entry name" value="FN3"/>
    <property type="match status" value="1"/>
</dbReference>
<evidence type="ECO:0000256" key="1">
    <source>
        <dbReference type="SAM" id="MobiDB-lite"/>
    </source>
</evidence>
<evidence type="ECO:0000313" key="4">
    <source>
        <dbReference type="Proteomes" id="UP000503462"/>
    </source>
</evidence>